<keyword evidence="1" id="KW-0732">Signal</keyword>
<evidence type="ECO:0008006" key="4">
    <source>
        <dbReference type="Google" id="ProtNLM"/>
    </source>
</evidence>
<name>A0A1X7FZI4_9SPHN</name>
<evidence type="ECO:0000313" key="2">
    <source>
        <dbReference type="EMBL" id="SMF61136.1"/>
    </source>
</evidence>
<dbReference type="Proteomes" id="UP000192934">
    <property type="component" value="Chromosome I"/>
</dbReference>
<dbReference type="AlphaFoldDB" id="A0A1X7FZI4"/>
<reference evidence="3" key="1">
    <citation type="submission" date="2017-04" db="EMBL/GenBank/DDBJ databases">
        <authorList>
            <person name="Varghese N."/>
            <person name="Submissions S."/>
        </authorList>
    </citation>
    <scope>NUCLEOTIDE SEQUENCE [LARGE SCALE GENOMIC DNA]</scope>
    <source>
        <strain evidence="3">Dd16</strain>
    </source>
</reference>
<keyword evidence="3" id="KW-1185">Reference proteome</keyword>
<protein>
    <recommendedName>
        <fullName evidence="4">Adhesin domain-containing protein</fullName>
    </recommendedName>
</protein>
<dbReference type="EMBL" id="LT840185">
    <property type="protein sequence ID" value="SMF61136.1"/>
    <property type="molecule type" value="Genomic_DNA"/>
</dbReference>
<proteinExistence type="predicted"/>
<sequence length="272" mass="27942">MPKRPRLTITVTAAIGTLAGAASLAGAAGFADREIATSGAAMKSKGRMAAREDKRQTVALASGARVRIKSIAGAVSVQPSNSGKAEIHVARLAASQRELGCYRVDVDASPQRIDIVTVQLKDRPGCAMIEARQQVTLKLPKAADVHLSSIAGPVDIGAMDGMVQLEGIAGQTSLASARSAKISGIAGPLSVRLQRPGPWSTDISGITGTVDLAFGNGIDADVNVSGLMGRVRTLSPDIRAVGGTHQHKVRVGSGGPVLSLSGIVGTVQVRRY</sequence>
<accession>A0A1X7FZI4</accession>
<feature type="signal peptide" evidence="1">
    <location>
        <begin position="1"/>
        <end position="27"/>
    </location>
</feature>
<feature type="chain" id="PRO_5012349451" description="Adhesin domain-containing protein" evidence="1">
    <location>
        <begin position="28"/>
        <end position="272"/>
    </location>
</feature>
<evidence type="ECO:0000256" key="1">
    <source>
        <dbReference type="SAM" id="SignalP"/>
    </source>
</evidence>
<organism evidence="2 3">
    <name type="scientific">Allosphingosinicella indica</name>
    <dbReference type="NCBI Taxonomy" id="941907"/>
    <lineage>
        <taxon>Bacteria</taxon>
        <taxon>Pseudomonadati</taxon>
        <taxon>Pseudomonadota</taxon>
        <taxon>Alphaproteobacteria</taxon>
        <taxon>Sphingomonadales</taxon>
        <taxon>Sphingomonadaceae</taxon>
        <taxon>Allosphingosinicella</taxon>
    </lineage>
</organism>
<gene>
    <name evidence="2" type="ORF">SAMN06295910_0139</name>
</gene>
<evidence type="ECO:0000313" key="3">
    <source>
        <dbReference type="Proteomes" id="UP000192934"/>
    </source>
</evidence>